<feature type="compositionally biased region" description="Low complexity" evidence="1">
    <location>
        <begin position="272"/>
        <end position="288"/>
    </location>
</feature>
<keyword evidence="3" id="KW-0969">Cilium</keyword>
<feature type="region of interest" description="Disordered" evidence="1">
    <location>
        <begin position="449"/>
        <end position="480"/>
    </location>
</feature>
<feature type="compositionally biased region" description="Low complexity" evidence="1">
    <location>
        <begin position="449"/>
        <end position="477"/>
    </location>
</feature>
<feature type="region of interest" description="Disordered" evidence="1">
    <location>
        <begin position="61"/>
        <end position="83"/>
    </location>
</feature>
<evidence type="ECO:0000256" key="1">
    <source>
        <dbReference type="SAM" id="MobiDB-lite"/>
    </source>
</evidence>
<gene>
    <name evidence="3" type="ORF">K2U94_05515</name>
</gene>
<evidence type="ECO:0000313" key="4">
    <source>
        <dbReference type="Proteomes" id="UP001139104"/>
    </source>
</evidence>
<feature type="compositionally biased region" description="Basic and acidic residues" evidence="1">
    <location>
        <begin position="591"/>
        <end position="618"/>
    </location>
</feature>
<dbReference type="InterPro" id="IPR038610">
    <property type="entry name" value="FliK-like_C_sf"/>
</dbReference>
<keyword evidence="3" id="KW-0282">Flagellum</keyword>
<dbReference type="Proteomes" id="UP001139104">
    <property type="component" value="Unassembled WGS sequence"/>
</dbReference>
<proteinExistence type="predicted"/>
<feature type="region of interest" description="Disordered" evidence="1">
    <location>
        <begin position="381"/>
        <end position="424"/>
    </location>
</feature>
<dbReference type="Gene3D" id="3.30.750.140">
    <property type="match status" value="1"/>
</dbReference>
<keyword evidence="4" id="KW-1185">Reference proteome</keyword>
<dbReference type="RefSeq" id="WP_243066255.1">
    <property type="nucleotide sequence ID" value="NZ_JAIVFK010000014.1"/>
</dbReference>
<feature type="compositionally biased region" description="Low complexity" evidence="1">
    <location>
        <begin position="330"/>
        <end position="345"/>
    </location>
</feature>
<feature type="domain" description="Flagellar hook-length control protein-like C-terminal" evidence="2">
    <location>
        <begin position="483"/>
        <end position="553"/>
    </location>
</feature>
<dbReference type="Pfam" id="PF02120">
    <property type="entry name" value="Flg_hook"/>
    <property type="match status" value="1"/>
</dbReference>
<sequence>MSAFGLTILNLPIGGALSGAKSGRDRDQDRDAAEAFDATLAESARDAAAPETEKTRLVQIEAATETPARSPTTSEDKNGVASGASGDDLLRDLLNISSATKVITAVAAGTTPVTRGAVATGGKVSPALGQDGATDMTTALVRGAAVATDDKVCPAFGHDGAADATTALVRGAVATGAAMAQALAEAAGRDAQAIPTRLPDEAAASSAMAKRASSAIHAKDARRETAQSLPKDFVARDLATAVALPSATAAKDGTAASSHDDRKDTKSDDDAAAPPDVARAPALSPAAATPVPDLNLAATVASSVDPLLPNGEKVASGAHGATKDADRSARSATATGSSRADSTSAAQAAGDAATIHLAADSAADAASTPVHVVDLKSWHAPTAPDTSSAPGLVRQPATSAAAAHENSPSEAKPPEAKAPATSTPVAFSTASATTAFATVPTAAPSLNSAVASAPPGAAPFQQASGAGAASPTASPAAYRAGPRRDIEVTLEPKELGGLSVRMRSRGDRLEIAFVAEKGETARLIDDKSANLQSQLRDAGLGLGGVDIHVAEKPNVTLPSAAAGGGASFGTSQQGGRHEPGASSPRPQFTGRGKEGMRDDSSDRANDSRAPRGDRGLYL</sequence>
<dbReference type="InterPro" id="IPR021136">
    <property type="entry name" value="Flagellar_hook_control-like_C"/>
</dbReference>
<feature type="compositionally biased region" description="Basic and acidic residues" evidence="1">
    <location>
        <begin position="258"/>
        <end position="269"/>
    </location>
</feature>
<feature type="region of interest" description="Disordered" evidence="1">
    <location>
        <begin position="306"/>
        <end position="345"/>
    </location>
</feature>
<dbReference type="CDD" id="cd17470">
    <property type="entry name" value="T3SS_Flik_C"/>
    <property type="match status" value="1"/>
</dbReference>
<comment type="caution">
    <text evidence="3">The sequence shown here is derived from an EMBL/GenBank/DDBJ whole genome shotgun (WGS) entry which is preliminary data.</text>
</comment>
<evidence type="ECO:0000313" key="3">
    <source>
        <dbReference type="EMBL" id="MCI4682227.1"/>
    </source>
</evidence>
<keyword evidence="3" id="KW-0966">Cell projection</keyword>
<feature type="region of interest" description="Disordered" evidence="1">
    <location>
        <begin position="247"/>
        <end position="288"/>
    </location>
</feature>
<evidence type="ECO:0000259" key="2">
    <source>
        <dbReference type="Pfam" id="PF02120"/>
    </source>
</evidence>
<reference evidence="3" key="1">
    <citation type="journal article" date="2022" name="ISME J.">
        <title>Identification of active gaseous-alkane degraders at natural gas seeps.</title>
        <authorList>
            <person name="Farhan Ul Haque M."/>
            <person name="Hernandez M."/>
            <person name="Crombie A.T."/>
            <person name="Murrell J.C."/>
        </authorList>
    </citation>
    <scope>NUCLEOTIDE SEQUENCE</scope>
    <source>
        <strain evidence="3">PC2</strain>
    </source>
</reference>
<organism evidence="3 4">
    <name type="scientific">Candidatus Rhodoblastus alkanivorans</name>
    <dbReference type="NCBI Taxonomy" id="2954117"/>
    <lineage>
        <taxon>Bacteria</taxon>
        <taxon>Pseudomonadati</taxon>
        <taxon>Pseudomonadota</taxon>
        <taxon>Alphaproteobacteria</taxon>
        <taxon>Hyphomicrobiales</taxon>
        <taxon>Rhodoblastaceae</taxon>
        <taxon>Rhodoblastus</taxon>
    </lineage>
</organism>
<accession>A0ABS9Z3R9</accession>
<protein>
    <submittedName>
        <fullName evidence="3">Flagellar hook-length control protein FliK</fullName>
    </submittedName>
</protein>
<name>A0ABS9Z3R9_9HYPH</name>
<dbReference type="EMBL" id="JAIVFP010000001">
    <property type="protein sequence ID" value="MCI4682227.1"/>
    <property type="molecule type" value="Genomic_DNA"/>
</dbReference>
<feature type="region of interest" description="Disordered" evidence="1">
    <location>
        <begin position="558"/>
        <end position="618"/>
    </location>
</feature>